<dbReference type="InterPro" id="IPR026881">
    <property type="entry name" value="WYL_dom"/>
</dbReference>
<dbReference type="PANTHER" id="PTHR34580">
    <property type="match status" value="1"/>
</dbReference>
<feature type="domain" description="WYL" evidence="1">
    <location>
        <begin position="3"/>
        <end position="63"/>
    </location>
</feature>
<name>A0A6V8L3G3_9ACTN</name>
<dbReference type="AlphaFoldDB" id="A0A6V8L3G3"/>
<organism evidence="2 3">
    <name type="scientific">Phytohabitans rumicis</name>
    <dbReference type="NCBI Taxonomy" id="1076125"/>
    <lineage>
        <taxon>Bacteria</taxon>
        <taxon>Bacillati</taxon>
        <taxon>Actinomycetota</taxon>
        <taxon>Actinomycetes</taxon>
        <taxon>Micromonosporales</taxon>
        <taxon>Micromonosporaceae</taxon>
    </lineage>
</organism>
<dbReference type="PANTHER" id="PTHR34580:SF1">
    <property type="entry name" value="PROTEIN PAFC"/>
    <property type="match status" value="1"/>
</dbReference>
<evidence type="ECO:0000259" key="1">
    <source>
        <dbReference type="Pfam" id="PF13280"/>
    </source>
</evidence>
<reference evidence="2 3" key="1">
    <citation type="submission" date="2020-03" db="EMBL/GenBank/DDBJ databases">
        <title>Whole genome shotgun sequence of Phytohabitans rumicis NBRC 108638.</title>
        <authorList>
            <person name="Komaki H."/>
            <person name="Tamura T."/>
        </authorList>
    </citation>
    <scope>NUCLEOTIDE SEQUENCE [LARGE SCALE GENOMIC DNA]</scope>
    <source>
        <strain evidence="2 3">NBRC 108638</strain>
    </source>
</reference>
<dbReference type="EMBL" id="BLPG01000001">
    <property type="protein sequence ID" value="GFJ91792.1"/>
    <property type="molecule type" value="Genomic_DNA"/>
</dbReference>
<dbReference type="InterPro" id="IPR051534">
    <property type="entry name" value="CBASS_pafABC_assoc_protein"/>
</dbReference>
<protein>
    <recommendedName>
        <fullName evidence="1">WYL domain-containing protein</fullName>
    </recommendedName>
</protein>
<dbReference type="PROSITE" id="PS52050">
    <property type="entry name" value="WYL"/>
    <property type="match status" value="1"/>
</dbReference>
<gene>
    <name evidence="2" type="ORF">Prum_054340</name>
</gene>
<comment type="caution">
    <text evidence="2">The sequence shown here is derived from an EMBL/GenBank/DDBJ whole genome shotgun (WGS) entry which is preliminary data.</text>
</comment>
<evidence type="ECO:0000313" key="2">
    <source>
        <dbReference type="EMBL" id="GFJ91792.1"/>
    </source>
</evidence>
<keyword evidence="3" id="KW-1185">Reference proteome</keyword>
<accession>A0A6V8L3G3</accession>
<dbReference type="Pfam" id="PF13280">
    <property type="entry name" value="WYL"/>
    <property type="match status" value="1"/>
</dbReference>
<evidence type="ECO:0000313" key="3">
    <source>
        <dbReference type="Proteomes" id="UP000482960"/>
    </source>
</evidence>
<sequence length="109" mass="12180">MAEDAVVSRSVLDIQYVDRNGAASQRLVEPVALLGGGRLWYLVGWCRLRGDEREFRLDRMRHAATTAEIAPSRSIGPDRLRLPHLPVAPLDFLRNADRMLSAVPLTMDA</sequence>
<dbReference type="Proteomes" id="UP000482960">
    <property type="component" value="Unassembled WGS sequence"/>
</dbReference>
<proteinExistence type="predicted"/>
<reference evidence="2 3" key="2">
    <citation type="submission" date="2020-03" db="EMBL/GenBank/DDBJ databases">
        <authorList>
            <person name="Ichikawa N."/>
            <person name="Kimura A."/>
            <person name="Kitahashi Y."/>
            <person name="Uohara A."/>
        </authorList>
    </citation>
    <scope>NUCLEOTIDE SEQUENCE [LARGE SCALE GENOMIC DNA]</scope>
    <source>
        <strain evidence="2 3">NBRC 108638</strain>
    </source>
</reference>